<evidence type="ECO:0000256" key="3">
    <source>
        <dbReference type="ARBA" id="ARBA00008086"/>
    </source>
</evidence>
<dbReference type="CDD" id="cd20491">
    <property type="entry name" value="cupin_KduI_C"/>
    <property type="match status" value="1"/>
</dbReference>
<comment type="pathway">
    <text evidence="2 7">Glycan metabolism; pectin degradation; 2-dehydro-3-deoxy-D-gluconate from pectin: step 4/5.</text>
</comment>
<evidence type="ECO:0000313" key="8">
    <source>
        <dbReference type="EMBL" id="MER2491280.1"/>
    </source>
</evidence>
<dbReference type="EC" id="5.3.1.17" evidence="7"/>
<keyword evidence="6 7" id="KW-0413">Isomerase</keyword>
<name>A0ABV1REI2_9ALTE</name>
<comment type="cofactor">
    <cofactor evidence="7">
        <name>Zn(2+)</name>
        <dbReference type="ChEBI" id="CHEBI:29105"/>
    </cofactor>
    <text evidence="7">Binds 1 zinc ion per subunit.</text>
</comment>
<dbReference type="CDD" id="cd20294">
    <property type="entry name" value="cupin_KduI_N"/>
    <property type="match status" value="1"/>
</dbReference>
<dbReference type="InterPro" id="IPR011051">
    <property type="entry name" value="RmlC_Cupin_sf"/>
</dbReference>
<keyword evidence="5 7" id="KW-0862">Zinc</keyword>
<evidence type="ECO:0000256" key="4">
    <source>
        <dbReference type="ARBA" id="ARBA00022723"/>
    </source>
</evidence>
<dbReference type="Gene3D" id="2.60.120.10">
    <property type="entry name" value="Jelly Rolls"/>
    <property type="match status" value="1"/>
</dbReference>
<comment type="similarity">
    <text evidence="3 7">Belongs to the KduI family.</text>
</comment>
<proteinExistence type="inferred from homology"/>
<dbReference type="InterPro" id="IPR014710">
    <property type="entry name" value="RmlC-like_jellyroll"/>
</dbReference>
<evidence type="ECO:0000256" key="7">
    <source>
        <dbReference type="HAMAP-Rule" id="MF_00687"/>
    </source>
</evidence>
<comment type="function">
    <text evidence="7">Catalyzes the isomerization of 5-dehydro-4-deoxy-D-glucuronate to 3-deoxy-D-glycero-2,5-hexodiulosonate.</text>
</comment>
<dbReference type="NCBIfam" id="NF002091">
    <property type="entry name" value="PRK00924.1"/>
    <property type="match status" value="1"/>
</dbReference>
<comment type="catalytic activity">
    <reaction evidence="1 7">
        <text>5-dehydro-4-deoxy-D-glucuronate = 3-deoxy-D-glycero-2,5-hexodiulosonate</text>
        <dbReference type="Rhea" id="RHEA:23896"/>
        <dbReference type="ChEBI" id="CHEBI:17117"/>
        <dbReference type="ChEBI" id="CHEBI:29071"/>
        <dbReference type="EC" id="5.3.1.17"/>
    </reaction>
</comment>
<dbReference type="Pfam" id="PF04962">
    <property type="entry name" value="KduI"/>
    <property type="match status" value="1"/>
</dbReference>
<dbReference type="GO" id="GO:0008697">
    <property type="term" value="F:4-deoxy-L-threo-5-hexosulose-uronate ketol-isomerase activity"/>
    <property type="evidence" value="ECO:0007669"/>
    <property type="project" value="UniProtKB-EC"/>
</dbReference>
<feature type="binding site" evidence="7">
    <location>
        <position position="247"/>
    </location>
    <ligand>
        <name>Zn(2+)</name>
        <dbReference type="ChEBI" id="CHEBI:29105"/>
    </ligand>
</feature>
<feature type="binding site" evidence="7">
    <location>
        <position position="205"/>
    </location>
    <ligand>
        <name>Zn(2+)</name>
        <dbReference type="ChEBI" id="CHEBI:29105"/>
    </ligand>
</feature>
<feature type="binding site" evidence="7">
    <location>
        <position position="200"/>
    </location>
    <ligand>
        <name>Zn(2+)</name>
        <dbReference type="ChEBI" id="CHEBI:29105"/>
    </ligand>
</feature>
<dbReference type="PANTHER" id="PTHR38461">
    <property type="entry name" value="4-DEOXY-L-THREO-5-HEXOSULOSE-URONATE KETOL-ISOMERASE"/>
    <property type="match status" value="1"/>
</dbReference>
<evidence type="ECO:0000256" key="2">
    <source>
        <dbReference type="ARBA" id="ARBA00005148"/>
    </source>
</evidence>
<evidence type="ECO:0000313" key="9">
    <source>
        <dbReference type="Proteomes" id="UP001467690"/>
    </source>
</evidence>
<comment type="caution">
    <text evidence="8">The sequence shown here is derived from an EMBL/GenBank/DDBJ whole genome shotgun (WGS) entry which is preliminary data.</text>
</comment>
<evidence type="ECO:0000256" key="1">
    <source>
        <dbReference type="ARBA" id="ARBA00000552"/>
    </source>
</evidence>
<dbReference type="InterPro" id="IPR021120">
    <property type="entry name" value="KduI/IolB_isomerase"/>
</dbReference>
<dbReference type="HAMAP" id="MF_00687">
    <property type="entry name" value="KduI"/>
    <property type="match status" value="1"/>
</dbReference>
<dbReference type="EMBL" id="JBELOE010000102">
    <property type="protein sequence ID" value="MER2491280.1"/>
    <property type="molecule type" value="Genomic_DNA"/>
</dbReference>
<accession>A0ABV1REI2</accession>
<protein>
    <recommendedName>
        <fullName evidence="7">4-deoxy-L-threo-5-hexosulose-uronate ketol-isomerase</fullName>
        <ecNumber evidence="7">5.3.1.17</ecNumber>
    </recommendedName>
    <alternativeName>
        <fullName evidence="7">5-keto-4-deoxyuronate isomerase</fullName>
    </alternativeName>
    <alternativeName>
        <fullName evidence="7">DKI isomerase</fullName>
    </alternativeName>
</protein>
<dbReference type="InterPro" id="IPR007045">
    <property type="entry name" value="KduI"/>
</dbReference>
<dbReference type="Gene3D" id="2.60.120.520">
    <property type="entry name" value="pectin degrading enzyme 5-keto 4- deoxyuronate isomerase, domain 1"/>
    <property type="match status" value="1"/>
</dbReference>
<dbReference type="PIRSF" id="PIRSF006625">
    <property type="entry name" value="KduI"/>
    <property type="match status" value="1"/>
</dbReference>
<reference evidence="8 9" key="1">
    <citation type="submission" date="2024-06" db="EMBL/GenBank/DDBJ databases">
        <authorList>
            <person name="Chen R.Y."/>
        </authorList>
    </citation>
    <scope>NUCLEOTIDE SEQUENCE [LARGE SCALE GENOMIC DNA]</scope>
    <source>
        <strain evidence="8 9">D2</strain>
    </source>
</reference>
<evidence type="ECO:0000256" key="6">
    <source>
        <dbReference type="ARBA" id="ARBA00023235"/>
    </source>
</evidence>
<dbReference type="Proteomes" id="UP001467690">
    <property type="component" value="Unassembled WGS sequence"/>
</dbReference>
<gene>
    <name evidence="7 8" type="primary">kduI</name>
    <name evidence="8" type="ORF">ABS311_05220</name>
</gene>
<dbReference type="RefSeq" id="WP_143873123.1">
    <property type="nucleotide sequence ID" value="NZ_CP041661.1"/>
</dbReference>
<sequence>MSIQYESRYAIGPNEAKTFDTQKLRDAFLLQDLFTPEKIQFVYTHYERHMVGSAVPVKEILELTSIDPLKSEFFLSRRELGVVNVGGAGIVEVDGVQHELDNKEALYVGAGDKKVTFASKDATKPAKFYLNSAPAHHAFPDKKVTRETANVLKMGSPETCNQREIYQLIVREVVQTCQLQMGLTILKPGSVWNTMPAHQHDRRMEVYLYLDLPADQAVAHFMGEPHETRVIWVKNEQVVVSPPWSIHSGAGSSNYAFVWGMSGENLDYADMDKYGPADLT</sequence>
<keyword evidence="9" id="KW-1185">Reference proteome</keyword>
<dbReference type="PANTHER" id="PTHR38461:SF1">
    <property type="entry name" value="4-DEOXY-L-THREO-5-HEXOSULOSE-URONATE KETOL-ISOMERASE"/>
    <property type="match status" value="1"/>
</dbReference>
<evidence type="ECO:0000256" key="5">
    <source>
        <dbReference type="ARBA" id="ARBA00022833"/>
    </source>
</evidence>
<dbReference type="InterPro" id="IPR027449">
    <property type="entry name" value="KduI_N"/>
</dbReference>
<feature type="binding site" evidence="7">
    <location>
        <position position="198"/>
    </location>
    <ligand>
        <name>Zn(2+)</name>
        <dbReference type="ChEBI" id="CHEBI:29105"/>
    </ligand>
</feature>
<keyword evidence="4 7" id="KW-0479">Metal-binding</keyword>
<organism evidence="8 9">
    <name type="scientific">Catenovulum sediminis</name>
    <dbReference type="NCBI Taxonomy" id="1740262"/>
    <lineage>
        <taxon>Bacteria</taxon>
        <taxon>Pseudomonadati</taxon>
        <taxon>Pseudomonadota</taxon>
        <taxon>Gammaproteobacteria</taxon>
        <taxon>Alteromonadales</taxon>
        <taxon>Alteromonadaceae</taxon>
        <taxon>Catenovulum</taxon>
    </lineage>
</organism>
<dbReference type="SUPFAM" id="SSF51182">
    <property type="entry name" value="RmlC-like cupins"/>
    <property type="match status" value="1"/>
</dbReference>